<feature type="transmembrane region" description="Helical" evidence="1">
    <location>
        <begin position="61"/>
        <end position="80"/>
    </location>
</feature>
<dbReference type="Gene3D" id="2.60.40.1210">
    <property type="entry name" value="Cellobiose dehydrogenase, cytochrome domain"/>
    <property type="match status" value="1"/>
</dbReference>
<keyword evidence="1" id="KW-0472">Membrane</keyword>
<protein>
    <submittedName>
        <fullName evidence="4">Uncharacterized protein</fullName>
    </submittedName>
</protein>
<dbReference type="InterPro" id="IPR045340">
    <property type="entry name" value="DUF6533"/>
</dbReference>
<proteinExistence type="predicted"/>
<feature type="transmembrane region" description="Helical" evidence="1">
    <location>
        <begin position="163"/>
        <end position="188"/>
    </location>
</feature>
<reference evidence="4 5" key="1">
    <citation type="journal article" date="2020" name="ISME J.">
        <title>Uncovering the hidden diversity of litter-decomposition mechanisms in mushroom-forming fungi.</title>
        <authorList>
            <person name="Floudas D."/>
            <person name="Bentzer J."/>
            <person name="Ahren D."/>
            <person name="Johansson T."/>
            <person name="Persson P."/>
            <person name="Tunlid A."/>
        </authorList>
    </citation>
    <scope>NUCLEOTIDE SEQUENCE [LARGE SCALE GENOMIC DNA]</scope>
    <source>
        <strain evidence="4 5">CBS 175.51</strain>
    </source>
</reference>
<evidence type="ECO:0000313" key="5">
    <source>
        <dbReference type="Proteomes" id="UP000541558"/>
    </source>
</evidence>
<evidence type="ECO:0000313" key="4">
    <source>
        <dbReference type="EMBL" id="KAF5310362.1"/>
    </source>
</evidence>
<dbReference type="SUPFAM" id="SSF49344">
    <property type="entry name" value="CBD9-like"/>
    <property type="match status" value="1"/>
</dbReference>
<feature type="transmembrane region" description="Helical" evidence="1">
    <location>
        <begin position="12"/>
        <end position="41"/>
    </location>
</feature>
<evidence type="ECO:0000259" key="2">
    <source>
        <dbReference type="Pfam" id="PF16010"/>
    </source>
</evidence>
<accession>A0A8H5ES40</accession>
<feature type="transmembrane region" description="Helical" evidence="1">
    <location>
        <begin position="115"/>
        <end position="136"/>
    </location>
</feature>
<dbReference type="Proteomes" id="UP000541558">
    <property type="component" value="Unassembled WGS sequence"/>
</dbReference>
<evidence type="ECO:0000259" key="3">
    <source>
        <dbReference type="Pfam" id="PF20151"/>
    </source>
</evidence>
<evidence type="ECO:0000256" key="1">
    <source>
        <dbReference type="SAM" id="Phobius"/>
    </source>
</evidence>
<name>A0A8H5ES40_9AGAR</name>
<dbReference type="InterPro" id="IPR015920">
    <property type="entry name" value="Cellobiose_DH-like_cyt"/>
</dbReference>
<gene>
    <name evidence="4" type="ORF">D9611_012041</name>
</gene>
<dbReference type="OrthoDB" id="413885at2759"/>
<sequence>MSSPEGLSPERAAILVAAVGVNRVVDYAALVSITIVFFDYFHTFPREVNLMWRSKLTITKALYFVLRYYVMVHSLLWITYHADESLTGARCNFPFSRNSAISYVRVYAFSGRNKYLLVFLVVHYIAVVIITFYYIVKFINSASFLNLPPEWGLGCFPSKADGFALTMIVITLIVSLCTASIIMVVIGVRRHRALSTRSNLLKVFYQDGIYYFLCLSVRSQYDEIPKAKKWCDSELSGIIGREVCWTRHHDYETDTSWGYIFPSTVSPTGNPPTELIGILRAPAVAGWIGVVLGGPMQHNPQVLAWLDYELKPVISVRQSQLHSEAPPLGISPGPKISILSQSGLTSTGHQRIIWHCQNCTRWTGGTGGMNLDDTVHFGIFTHTRAKPYLPSNSGSGVEMPDLQGQHSIHIPDARVDSYWDILEALPMVPPKYPS</sequence>
<keyword evidence="1" id="KW-0812">Transmembrane</keyword>
<feature type="domain" description="DUF6533" evidence="3">
    <location>
        <begin position="27"/>
        <end position="71"/>
    </location>
</feature>
<keyword evidence="5" id="KW-1185">Reference proteome</keyword>
<dbReference type="EMBL" id="JAACJK010000230">
    <property type="protein sequence ID" value="KAF5310362.1"/>
    <property type="molecule type" value="Genomic_DNA"/>
</dbReference>
<feature type="domain" description="Cellobiose dehydrogenase-like cytochrome" evidence="2">
    <location>
        <begin position="243"/>
        <end position="418"/>
    </location>
</feature>
<dbReference type="Pfam" id="PF16010">
    <property type="entry name" value="CDH-cyt"/>
    <property type="match status" value="1"/>
</dbReference>
<organism evidence="4 5">
    <name type="scientific">Ephemerocybe angulata</name>
    <dbReference type="NCBI Taxonomy" id="980116"/>
    <lineage>
        <taxon>Eukaryota</taxon>
        <taxon>Fungi</taxon>
        <taxon>Dikarya</taxon>
        <taxon>Basidiomycota</taxon>
        <taxon>Agaricomycotina</taxon>
        <taxon>Agaricomycetes</taxon>
        <taxon>Agaricomycetidae</taxon>
        <taxon>Agaricales</taxon>
        <taxon>Agaricineae</taxon>
        <taxon>Psathyrellaceae</taxon>
        <taxon>Ephemerocybe</taxon>
    </lineage>
</organism>
<keyword evidence="1" id="KW-1133">Transmembrane helix</keyword>
<comment type="caution">
    <text evidence="4">The sequence shown here is derived from an EMBL/GenBank/DDBJ whole genome shotgun (WGS) entry which is preliminary data.</text>
</comment>
<dbReference type="AlphaFoldDB" id="A0A8H5ES40"/>
<dbReference type="Pfam" id="PF20151">
    <property type="entry name" value="DUF6533"/>
    <property type="match status" value="1"/>
</dbReference>
<dbReference type="CDD" id="cd09630">
    <property type="entry name" value="CDH_like_cytochrome"/>
    <property type="match status" value="1"/>
</dbReference>